<dbReference type="EnsemblMetazoa" id="XM_022791858">
    <property type="protein sequence ID" value="XP_022647593"/>
    <property type="gene ID" value="LOC111244604"/>
</dbReference>
<dbReference type="KEGG" id="vde:111244604"/>
<evidence type="ECO:0000256" key="4">
    <source>
        <dbReference type="SAM" id="MobiDB-lite"/>
    </source>
</evidence>
<dbReference type="InParanoid" id="A0A7M7JBR7"/>
<dbReference type="Pfam" id="PF05903">
    <property type="entry name" value="Peptidase_C97"/>
    <property type="match status" value="1"/>
</dbReference>
<dbReference type="InterPro" id="IPR042266">
    <property type="entry name" value="PPPDE_sf"/>
</dbReference>
<dbReference type="OMA" id="EQLYACM"/>
<dbReference type="GO" id="GO:0070646">
    <property type="term" value="P:protein modification by small protein removal"/>
    <property type="evidence" value="ECO:0007669"/>
    <property type="project" value="TreeGrafter"/>
</dbReference>
<dbReference type="Gene3D" id="1.25.10.10">
    <property type="entry name" value="Leucine-rich Repeat Variant"/>
    <property type="match status" value="1"/>
</dbReference>
<dbReference type="GeneID" id="111244604"/>
<dbReference type="PROSITE" id="PS51858">
    <property type="entry name" value="PPPDE"/>
    <property type="match status" value="1"/>
</dbReference>
<evidence type="ECO:0000256" key="1">
    <source>
        <dbReference type="ARBA" id="ARBA00008140"/>
    </source>
</evidence>
<feature type="compositionally biased region" description="Polar residues" evidence="4">
    <location>
        <begin position="195"/>
        <end position="227"/>
    </location>
</feature>
<dbReference type="Proteomes" id="UP000594260">
    <property type="component" value="Unplaced"/>
</dbReference>
<dbReference type="PANTHER" id="PTHR12378">
    <property type="entry name" value="DESUMOYLATING ISOPEPTIDASE"/>
    <property type="match status" value="1"/>
</dbReference>
<feature type="region of interest" description="Disordered" evidence="4">
    <location>
        <begin position="187"/>
        <end position="254"/>
    </location>
</feature>
<dbReference type="FunCoup" id="A0A7M7JBR7">
    <property type="interactions" value="1"/>
</dbReference>
<evidence type="ECO:0000313" key="6">
    <source>
        <dbReference type="EnsemblMetazoa" id="XP_022647593"/>
    </source>
</evidence>
<evidence type="ECO:0000313" key="7">
    <source>
        <dbReference type="Proteomes" id="UP000594260"/>
    </source>
</evidence>
<dbReference type="GO" id="GO:0008233">
    <property type="term" value="F:peptidase activity"/>
    <property type="evidence" value="ECO:0007669"/>
    <property type="project" value="UniProtKB-KW"/>
</dbReference>
<reference evidence="6" key="1">
    <citation type="submission" date="2021-01" db="UniProtKB">
        <authorList>
            <consortium name="EnsemblMetazoa"/>
        </authorList>
    </citation>
    <scope>IDENTIFICATION</scope>
</reference>
<keyword evidence="2" id="KW-0645">Protease</keyword>
<dbReference type="RefSeq" id="XP_022647594.1">
    <property type="nucleotide sequence ID" value="XM_022791859.1"/>
</dbReference>
<dbReference type="InterPro" id="IPR011989">
    <property type="entry name" value="ARM-like"/>
</dbReference>
<evidence type="ECO:0000256" key="3">
    <source>
        <dbReference type="ARBA" id="ARBA00022801"/>
    </source>
</evidence>
<dbReference type="PANTHER" id="PTHR12378:SF7">
    <property type="entry name" value="DESUMOYLATING ISOPEPTIDASE 1"/>
    <property type="match status" value="1"/>
</dbReference>
<name>A0A7M7JBR7_VARDE</name>
<dbReference type="Gene3D" id="3.90.1720.30">
    <property type="entry name" value="PPPDE domains"/>
    <property type="match status" value="1"/>
</dbReference>
<dbReference type="SMART" id="SM01179">
    <property type="entry name" value="DUF862"/>
    <property type="match status" value="1"/>
</dbReference>
<evidence type="ECO:0000259" key="5">
    <source>
        <dbReference type="PROSITE" id="PS51858"/>
    </source>
</evidence>
<sequence length="530" mass="59294">MGESAHEVRLYVYDLSRGMARALSPMFLEYFPDGKEIPAIWHTSIVAFGREYFFGGMGIESCGPGETVMGEPMQIVQLGQTEIPYALFLEYIFELGESSFKESAYDLFRHNCNTFTQEVAQFLTGRSIPQEILDLPEEILDTPFGAQIGRLLGSQTSLRSENARGISFGENARINLENRVIQEFQAAPGLDDTRTSLPQQTESPLIRNGSTGVQGANQQSSDSNCVSQMGDIVENPSRASESPERRPSLTPRKTRKFDDPAICFEPIDGTSALQVVEERLLGKLSEEDAVCFREFAEYINTDCGSWSLGELHLYLLGFLLGDSQEPKIRLATIQFLAACALKDDFILFLHQDRKSHVILNYVYKIERLPADEQDAVMILMCNFCKNNSSFDWLMYISEWPSDDGTPGACNNCKVTTRAVVHALLCNRKETQEKAAALMYNLALKELYDDQATEFATALLQYLHSELSEEASWRALVALFRFCQISYNDVPALCNMLGPDLNKFSGMSKRVDSALKDLQDKISSADGEIVS</sequence>
<dbReference type="OrthoDB" id="21221at2759"/>
<protein>
    <recommendedName>
        <fullName evidence="5">PPPDE domain-containing protein</fullName>
    </recommendedName>
</protein>
<dbReference type="AlphaFoldDB" id="A0A7M7JBR7"/>
<accession>A0A7M7JBR7</accession>
<keyword evidence="3" id="KW-0378">Hydrolase</keyword>
<dbReference type="InterPro" id="IPR008580">
    <property type="entry name" value="PPPDE_dom"/>
</dbReference>
<dbReference type="GO" id="GO:0006508">
    <property type="term" value="P:proteolysis"/>
    <property type="evidence" value="ECO:0007669"/>
    <property type="project" value="UniProtKB-KW"/>
</dbReference>
<dbReference type="EnsemblMetazoa" id="XM_022791859">
    <property type="protein sequence ID" value="XP_022647594"/>
    <property type="gene ID" value="LOC111244604"/>
</dbReference>
<dbReference type="RefSeq" id="XP_022647593.1">
    <property type="nucleotide sequence ID" value="XM_022791858.1"/>
</dbReference>
<evidence type="ECO:0000256" key="2">
    <source>
        <dbReference type="ARBA" id="ARBA00022670"/>
    </source>
</evidence>
<proteinExistence type="inferred from homology"/>
<organism evidence="6 7">
    <name type="scientific">Varroa destructor</name>
    <name type="common">Honeybee mite</name>
    <dbReference type="NCBI Taxonomy" id="109461"/>
    <lineage>
        <taxon>Eukaryota</taxon>
        <taxon>Metazoa</taxon>
        <taxon>Ecdysozoa</taxon>
        <taxon>Arthropoda</taxon>
        <taxon>Chelicerata</taxon>
        <taxon>Arachnida</taxon>
        <taxon>Acari</taxon>
        <taxon>Parasitiformes</taxon>
        <taxon>Mesostigmata</taxon>
        <taxon>Gamasina</taxon>
        <taxon>Dermanyssoidea</taxon>
        <taxon>Varroidae</taxon>
        <taxon>Varroa</taxon>
    </lineage>
</organism>
<feature type="domain" description="PPPDE" evidence="5">
    <location>
        <begin position="6"/>
        <end position="153"/>
    </location>
</feature>
<comment type="similarity">
    <text evidence="1">Belongs to the DeSI family.</text>
</comment>
<keyword evidence="7" id="KW-1185">Reference proteome</keyword>